<protein>
    <submittedName>
        <fullName evidence="1">Glycosyltransferase</fullName>
    </submittedName>
</protein>
<keyword evidence="2" id="KW-1185">Reference proteome</keyword>
<dbReference type="PANTHER" id="PTHR46656:SF3">
    <property type="entry name" value="PUTATIVE-RELATED"/>
    <property type="match status" value="1"/>
</dbReference>
<dbReference type="EMBL" id="JAESVB010000015">
    <property type="protein sequence ID" value="MCB8877647.1"/>
    <property type="molecule type" value="Genomic_DNA"/>
</dbReference>
<reference evidence="1" key="2">
    <citation type="submission" date="2021-01" db="EMBL/GenBank/DDBJ databases">
        <authorList>
            <person name="Mieszkin S."/>
            <person name="Pouder E."/>
            <person name="Alain K."/>
        </authorList>
    </citation>
    <scope>NUCLEOTIDE SEQUENCE</scope>
    <source>
        <strain evidence="1">HW T2.11</strain>
    </source>
</reference>
<gene>
    <name evidence="1" type="ORF">ASILVAE211_20800</name>
</gene>
<dbReference type="RefSeq" id="WP_227323294.1">
    <property type="nucleotide sequence ID" value="NZ_JAESVB010000015.1"/>
</dbReference>
<dbReference type="PANTHER" id="PTHR46656">
    <property type="entry name" value="PUTATIVE-RELATED"/>
    <property type="match status" value="1"/>
</dbReference>
<dbReference type="Gene3D" id="3.40.50.2000">
    <property type="entry name" value="Glycogen Phosphorylase B"/>
    <property type="match status" value="1"/>
</dbReference>
<name>A0A963YWH9_9PROT</name>
<sequence>MSGTLKRYLREGYLAGSAAWTKRLVGHTMNPRRFDRVAIVAAFGKHNGITRGAFLQWQALRSLGIDATMVDATPALRNPFYRVPHDAATAYIFHSGGPQTASLISAVLPAARDAYRIAYWAWELPDPPSDWGGSEDTVHEIWTPSQFSRDSLARMMRKPIAVVPHYLPPQIARSRAADTPFTVLTMADSRSSLSRKNPEASVRAFVAAFGQSPAARLLLKISAKDDELQAFDAQLGGLLQAPNIEIIREFMTDDALSALYGRADALISLHRSEGFGLPMLEALARGVPVVATGWSGNTDFTTAGNSILVPYTLVPVKDAASVYSGSHWAEPDTAAAAAALRRLADDTALHTRLSDAAYRGCADLAVSFPLSASPAAA</sequence>
<dbReference type="SUPFAM" id="SSF53756">
    <property type="entry name" value="UDP-Glycosyltransferase/glycogen phosphorylase"/>
    <property type="match status" value="1"/>
</dbReference>
<accession>A0A963YWH9</accession>
<organism evidence="1 2">
    <name type="scientific">Acidisoma silvae</name>
    <dbReference type="NCBI Taxonomy" id="2802396"/>
    <lineage>
        <taxon>Bacteria</taxon>
        <taxon>Pseudomonadati</taxon>
        <taxon>Pseudomonadota</taxon>
        <taxon>Alphaproteobacteria</taxon>
        <taxon>Acetobacterales</taxon>
        <taxon>Acidocellaceae</taxon>
        <taxon>Acidisoma</taxon>
    </lineage>
</organism>
<reference evidence="1" key="1">
    <citation type="journal article" date="2021" name="Microorganisms">
        <title>Acidisoma silvae sp. nov. and Acidisomacellulosilytica sp. nov., Two Acidophilic Bacteria Isolated from Decaying Wood, Hydrolyzing Cellulose and Producing Poly-3-hydroxybutyrate.</title>
        <authorList>
            <person name="Mieszkin S."/>
            <person name="Pouder E."/>
            <person name="Uroz S."/>
            <person name="Simon-Colin C."/>
            <person name="Alain K."/>
        </authorList>
    </citation>
    <scope>NUCLEOTIDE SEQUENCE</scope>
    <source>
        <strain evidence="1">HW T2.11</strain>
    </source>
</reference>
<evidence type="ECO:0000313" key="1">
    <source>
        <dbReference type="EMBL" id="MCB8877647.1"/>
    </source>
</evidence>
<proteinExistence type="predicted"/>
<dbReference type="Proteomes" id="UP000708298">
    <property type="component" value="Unassembled WGS sequence"/>
</dbReference>
<dbReference type="AlphaFoldDB" id="A0A963YWH9"/>
<dbReference type="Pfam" id="PF20706">
    <property type="entry name" value="GT4-conflict"/>
    <property type="match status" value="1"/>
</dbReference>
<evidence type="ECO:0000313" key="2">
    <source>
        <dbReference type="Proteomes" id="UP000708298"/>
    </source>
</evidence>
<comment type="caution">
    <text evidence="1">The sequence shown here is derived from an EMBL/GenBank/DDBJ whole genome shotgun (WGS) entry which is preliminary data.</text>
</comment>